<dbReference type="Proteomes" id="UP001147782">
    <property type="component" value="Unassembled WGS sequence"/>
</dbReference>
<sequence length="130" mass="13875">MQLTSILGLCLVGLASSAAAMPRLAGPYHGKPLAVHVPVNVTTAHKATTTGTPVTKPLTTGTASKSNGTHHSPKIQGSANLPNHIKLINHCSELCSLEAQTCNVAVPDDDKFCWQTYLRCIDRCRPDDFQ</sequence>
<reference evidence="3" key="1">
    <citation type="submission" date="2022-11" db="EMBL/GenBank/DDBJ databases">
        <authorList>
            <person name="Petersen C."/>
        </authorList>
    </citation>
    <scope>NUCLEOTIDE SEQUENCE</scope>
    <source>
        <strain evidence="3">IBT 29864</strain>
    </source>
</reference>
<proteinExistence type="predicted"/>
<feature type="signal peptide" evidence="2">
    <location>
        <begin position="1"/>
        <end position="20"/>
    </location>
</feature>
<dbReference type="OrthoDB" id="4477950at2759"/>
<gene>
    <name evidence="3" type="ORF">N7496_011504</name>
</gene>
<accession>A0A9W9RFD6</accession>
<dbReference type="EMBL" id="JAPZBS010000009">
    <property type="protein sequence ID" value="KAJ5359091.1"/>
    <property type="molecule type" value="Genomic_DNA"/>
</dbReference>
<name>A0A9W9RFD6_9EURO</name>
<feature type="compositionally biased region" description="Polar residues" evidence="1">
    <location>
        <begin position="63"/>
        <end position="76"/>
    </location>
</feature>
<dbReference type="RefSeq" id="XP_056550377.1">
    <property type="nucleotide sequence ID" value="XM_056704417.1"/>
</dbReference>
<keyword evidence="2" id="KW-0732">Signal</keyword>
<evidence type="ECO:0000313" key="3">
    <source>
        <dbReference type="EMBL" id="KAJ5359091.1"/>
    </source>
</evidence>
<organism evidence="3 4">
    <name type="scientific">Penicillium cataractarum</name>
    <dbReference type="NCBI Taxonomy" id="2100454"/>
    <lineage>
        <taxon>Eukaryota</taxon>
        <taxon>Fungi</taxon>
        <taxon>Dikarya</taxon>
        <taxon>Ascomycota</taxon>
        <taxon>Pezizomycotina</taxon>
        <taxon>Eurotiomycetes</taxon>
        <taxon>Eurotiomycetidae</taxon>
        <taxon>Eurotiales</taxon>
        <taxon>Aspergillaceae</taxon>
        <taxon>Penicillium</taxon>
    </lineage>
</organism>
<evidence type="ECO:0000256" key="2">
    <source>
        <dbReference type="SAM" id="SignalP"/>
    </source>
</evidence>
<feature type="chain" id="PRO_5040934501" evidence="2">
    <location>
        <begin position="21"/>
        <end position="130"/>
    </location>
</feature>
<dbReference type="AlphaFoldDB" id="A0A9W9RFD6"/>
<protein>
    <submittedName>
        <fullName evidence="3">Uncharacterized protein</fullName>
    </submittedName>
</protein>
<feature type="region of interest" description="Disordered" evidence="1">
    <location>
        <begin position="48"/>
        <end position="76"/>
    </location>
</feature>
<dbReference type="GeneID" id="81443596"/>
<evidence type="ECO:0000313" key="4">
    <source>
        <dbReference type="Proteomes" id="UP001147782"/>
    </source>
</evidence>
<evidence type="ECO:0000256" key="1">
    <source>
        <dbReference type="SAM" id="MobiDB-lite"/>
    </source>
</evidence>
<comment type="caution">
    <text evidence="3">The sequence shown here is derived from an EMBL/GenBank/DDBJ whole genome shotgun (WGS) entry which is preliminary data.</text>
</comment>
<keyword evidence="4" id="KW-1185">Reference proteome</keyword>
<feature type="compositionally biased region" description="Low complexity" evidence="1">
    <location>
        <begin position="48"/>
        <end position="62"/>
    </location>
</feature>
<reference evidence="3" key="2">
    <citation type="journal article" date="2023" name="IMA Fungus">
        <title>Comparative genomic study of the Penicillium genus elucidates a diverse pangenome and 15 lateral gene transfer events.</title>
        <authorList>
            <person name="Petersen C."/>
            <person name="Sorensen T."/>
            <person name="Nielsen M.R."/>
            <person name="Sondergaard T.E."/>
            <person name="Sorensen J.L."/>
            <person name="Fitzpatrick D.A."/>
            <person name="Frisvad J.C."/>
            <person name="Nielsen K.L."/>
        </authorList>
    </citation>
    <scope>NUCLEOTIDE SEQUENCE</scope>
    <source>
        <strain evidence="3">IBT 29864</strain>
    </source>
</reference>